<name>A0A4Z0YPH2_9PEZI</name>
<keyword evidence="2" id="KW-1185">Reference proteome</keyword>
<organism evidence="1 2">
    <name type="scientific">Xylaria hypoxylon</name>
    <dbReference type="NCBI Taxonomy" id="37992"/>
    <lineage>
        <taxon>Eukaryota</taxon>
        <taxon>Fungi</taxon>
        <taxon>Dikarya</taxon>
        <taxon>Ascomycota</taxon>
        <taxon>Pezizomycotina</taxon>
        <taxon>Sordariomycetes</taxon>
        <taxon>Xylariomycetidae</taxon>
        <taxon>Xylariales</taxon>
        <taxon>Xylariaceae</taxon>
        <taxon>Xylaria</taxon>
    </lineage>
</organism>
<dbReference type="AlphaFoldDB" id="A0A4Z0YPH2"/>
<sequence length="489" mass="55489">MNPKLTIMPDMEGGRELKDAWMGTVRRRTSPTEQLTPWAESPWYGSGYVPGGQLRFQRSDSNLILQSPPLDTENHLVELGRIHRHLKETSGGVILWIKLVLQQLQEAIESEAGFSLLDLREMAESLPPEIEELCIRILEKLELHKNEKKLRVSKRILLWALASQSSHPLELQDLWDAIAIPEADDVLGTTDDPIELRRFMISGNWDAFRRIIYAHCGPLVEIIPKEVSAIRVSPLQATATIQLVHQTAKTFLEDPARSGTLHLRHQDAVDFAKFESLKYLRLVLPPEGTFYAPIIRPDRVDKEIFLLVNYLNSRPFIRWALRLTDSAVSSDWIQAIKTSIPSEGQVDITEMTFPLWWLCSGTNLDFANVKLALPICKLACVLGKSVALQVICDFLDVYAETATGLPSNKITDYEVMMARGAADAYCEYLDKNIDCSSPIIDELIKILRNGLSEIEFEELAAKIKKKKKKKKFKVRSPEYDVGIRTFPSR</sequence>
<gene>
    <name evidence="1" type="ORF">E0Z10_g3117</name>
</gene>
<protein>
    <submittedName>
        <fullName evidence="1">Uncharacterized protein</fullName>
    </submittedName>
</protein>
<evidence type="ECO:0000313" key="2">
    <source>
        <dbReference type="Proteomes" id="UP000297716"/>
    </source>
</evidence>
<dbReference type="EMBL" id="SKBN01000041">
    <property type="protein sequence ID" value="TGJ85677.1"/>
    <property type="molecule type" value="Genomic_DNA"/>
</dbReference>
<proteinExistence type="predicted"/>
<evidence type="ECO:0000313" key="1">
    <source>
        <dbReference type="EMBL" id="TGJ85677.1"/>
    </source>
</evidence>
<reference evidence="1 2" key="1">
    <citation type="submission" date="2019-03" db="EMBL/GenBank/DDBJ databases">
        <title>Draft genome sequence of Xylaria hypoxylon DSM 108379, a ubiquitous saprotrophic-parasitic fungi on hardwood.</title>
        <authorList>
            <person name="Buettner E."/>
            <person name="Leonhardt S."/>
            <person name="Gebauer A.M."/>
            <person name="Liers C."/>
            <person name="Hofrichter M."/>
            <person name="Kellner H."/>
        </authorList>
    </citation>
    <scope>NUCLEOTIDE SEQUENCE [LARGE SCALE GENOMIC DNA]</scope>
    <source>
        <strain evidence="1 2">DSM 108379</strain>
    </source>
</reference>
<accession>A0A4Z0YPH2</accession>
<comment type="caution">
    <text evidence="1">The sequence shown here is derived from an EMBL/GenBank/DDBJ whole genome shotgun (WGS) entry which is preliminary data.</text>
</comment>
<dbReference type="PANTHER" id="PTHR10039">
    <property type="entry name" value="AMELOGENIN"/>
    <property type="match status" value="1"/>
</dbReference>
<dbReference type="OrthoDB" id="1658288at2759"/>
<dbReference type="Proteomes" id="UP000297716">
    <property type="component" value="Unassembled WGS sequence"/>
</dbReference>